<dbReference type="KEGG" id="abs:AZOBR_p470095"/>
<evidence type="ECO:0000313" key="1">
    <source>
        <dbReference type="EMBL" id="CCD03679.1"/>
    </source>
</evidence>
<dbReference type="Proteomes" id="UP000007319">
    <property type="component" value="Plasmid AZOBR_p4"/>
</dbReference>
<keyword evidence="2" id="KW-1185">Reference proteome</keyword>
<gene>
    <name evidence="1" type="ORF">AZOBR_p470095</name>
</gene>
<protein>
    <submittedName>
        <fullName evidence="1">Uncharacterized protein</fullName>
    </submittedName>
</protein>
<name>A0A9P1K195_9PROT</name>
<dbReference type="EMBL" id="HE577331">
    <property type="protein sequence ID" value="CCD03679.1"/>
    <property type="molecule type" value="Genomic_DNA"/>
</dbReference>
<accession>A0A9P1K195</accession>
<dbReference type="RefSeq" id="WP_014200168.1">
    <property type="nucleotide sequence ID" value="NC_016596.1"/>
</dbReference>
<sequence length="1683" mass="179974">MDAVAAAATALGLPVAPASQRDVLHGWTAAAVHPLQPLQTAWLRMVRNSVLGIAAPGERAAIQTAAVQTAAMGRLFVADDGNAALLGVAPGAVYEGACFPLPDDRLNAALDLLKQALRVVGEAKDGKPIGADAISRRLRDARDVLMPLIDAFAGPEEAGGTAPFAEERRQLLGLDQDIAAAQSWDAVTAIVAGLARITDALGDATQAAGGVHLSYAAEAACRLRLAIRFKVRHDLPLPADRLAVADRKLTRLLNGGYPQLAGWLRSHLRTLAQRMAEIDPSGNSRFIVLEDGSEGANGWTVQLLINPSLPAPSWFALFQRLHNILVMALFSLKLELYGLLHRLAGATPAELPTDDAGSGVTEDGVTGIGSRGASDYGRNGCAAVLVDVTIPRHGTLAVQQQWRRFTGDVRLEDGLPRPGEAYRITSALQAINALCQSSLPPGNAAPALITRLHGLLASQDRTTADGIAAIRARIREGIVPLSLKAIDGLDDATVQRLLVVMLEQACQGYGLATDKALAAAFDGWFAARLPDYAELATLPETVSEAIRAAKSEGAWNDGTAATANAVGFGLWVSTVMEDHIERRASFLRARFDDPDTLPTLAAALKSLGVQPVIEGPWAAVLHLEHSGPRREKATTAAPLAILLQDSGTGRQPDELLIATAPLIEDWLVTQGGNLALKRDGGRLVIVWNAEVDLGPFRYAPVGATLSVTAAAEGGPPLSLLAGVPVTALSDTIRSVCESVVLTDDVAVHNRLAGTLNALIDASLRTGTPEDTDPSLEALRQGRCRHLMLSSAELAQGADADYPRSYYPDDAARITLGANPAEVALQLSDLAKGSAGRTLRLLVVNQGSGGGDRLSPGPWTTEEMVRSIVKPLTQSELDARTIILDYPMSLAAMPAFAPLCAPAGRIIGTIYGGTEPVMDRGLWESVRPALADNDAKAADTVIDEAIERRIGSLTTGMTGQVHLKSFLTATDAEINTYLTGDPDGRDAVSLLRCLKPLGETLGSPDAPLDRIETMLRTLRSTPLPWSDFADADKAVLKDFPTEVGAMTTDDLEQLRARLRSRVMEVLIDPVWGIGLDPKVLADLPLFRSRMSGSEADDLWSRLDRRWAHLLALDPGLSRCPSRIALYSARTGELCLDAAFETFDGKLEGMLRRAAPSADRQTTEALTELRSGPGNATLRWVENLGQHPGSGRAWEGFMHSTTQAQEEFGFSKLEAKRRQAIKPGRFRPPALLPNRPPTKTTEAKEAAQALNERLAHDSSYEENLALLRSDTGMTFYVMGFSAMGQGDTAFIVRTVGLLQGLGLKATGVKEENSAFSPGTSFNANRFMTSETMLEKIKPGDFVIEGPLSDPVMLKGTSLPTQVDVMRKTNLKLEEVRNLRLYEYGTLDYRGGQLVQSERQNGTTPASKMNVVNFANNPHHAFMGMGHGEIGAFYNSRSRSGPVDLPAVLKTFAETSRTTSEILRLIDGNPAIYIGYANTVPSVQGWVTAVSAHVARTGGPALIIGLYGATKIAKPFQMDRSDALFVNDRIPNSEGKTGQLTTLTAKVKSSSTVIISDSVPAPVMNALQRQAKPLTLATGNYSLSEAIENGHFPIYERLIFNAGVEIAFDGQVDHALTELNLKETDFGGAIKQLVGVQPESLNRTKVDAIGIVLDHPDDVRMLMAVIEANTDITPGLVARLANLMRI</sequence>
<proteinExistence type="predicted"/>
<geneLocation type="plasmid" evidence="1 2">
    <name>AZOBR_p4</name>
</geneLocation>
<keyword evidence="1" id="KW-0614">Plasmid</keyword>
<evidence type="ECO:0000313" key="2">
    <source>
        <dbReference type="Proteomes" id="UP000007319"/>
    </source>
</evidence>
<reference evidence="1 2" key="1">
    <citation type="journal article" date="2011" name="PLoS Genet.">
        <title>Azospirillum genomes reveal transition of bacteria from aquatic to terrestrial environments.</title>
        <authorList>
            <person name="Wisniewski-Dye F."/>
            <person name="Borziak K."/>
            <person name="Khalsa-Moyers G."/>
            <person name="Alexandre G."/>
            <person name="Sukharnikov L.O."/>
            <person name="Wuichet K."/>
            <person name="Hurst G.B."/>
            <person name="McDonald W.H."/>
            <person name="Robertson J.S."/>
            <person name="Barbe V."/>
            <person name="Calteau A."/>
            <person name="Rouy Z."/>
            <person name="Mangenot S."/>
            <person name="Prigent-Combaret C."/>
            <person name="Normand P."/>
            <person name="Boyer M."/>
            <person name="Siguier P."/>
            <person name="Dessaux Y."/>
            <person name="Elmerich C."/>
            <person name="Condemine G."/>
            <person name="Krishnen G."/>
            <person name="Kennedy I."/>
            <person name="Paterson A.H."/>
            <person name="Gonzalez V."/>
            <person name="Mavingui P."/>
            <person name="Zhulin I.B."/>
        </authorList>
    </citation>
    <scope>NUCLEOTIDE SEQUENCE [LARGE SCALE GENOMIC DNA]</scope>
    <source>
        <strain evidence="1 2">Sp245</strain>
    </source>
</reference>
<organism evidence="1 2">
    <name type="scientific">Azospirillum baldaniorum</name>
    <dbReference type="NCBI Taxonomy" id="1064539"/>
    <lineage>
        <taxon>Bacteria</taxon>
        <taxon>Pseudomonadati</taxon>
        <taxon>Pseudomonadota</taxon>
        <taxon>Alphaproteobacteria</taxon>
        <taxon>Rhodospirillales</taxon>
        <taxon>Azospirillaceae</taxon>
        <taxon>Azospirillum</taxon>
    </lineage>
</organism>